<evidence type="ECO:0000313" key="5">
    <source>
        <dbReference type="EMBL" id="CUU02314.1"/>
    </source>
</evidence>
<dbReference type="SUPFAM" id="SSF69318">
    <property type="entry name" value="Integrin alpha N-terminal domain"/>
    <property type="match status" value="1"/>
</dbReference>
<reference evidence="6" key="1">
    <citation type="submission" date="2015-11" db="EMBL/GenBank/DDBJ databases">
        <authorList>
            <person name="Varghese N."/>
        </authorList>
    </citation>
    <scope>NUCLEOTIDE SEQUENCE [LARGE SCALE GENOMIC DNA]</scope>
</reference>
<evidence type="ECO:0000256" key="1">
    <source>
        <dbReference type="ARBA" id="ARBA00004167"/>
    </source>
</evidence>
<evidence type="ECO:0000256" key="4">
    <source>
        <dbReference type="ARBA" id="ARBA00023136"/>
    </source>
</evidence>
<keyword evidence="4" id="KW-0472">Membrane</keyword>
<comment type="subcellular location">
    <subcellularLocation>
        <location evidence="1">Membrane</location>
        <topology evidence="1">Single-pass membrane protein</topology>
    </subcellularLocation>
</comment>
<proteinExistence type="predicted"/>
<dbReference type="GO" id="GO:0016020">
    <property type="term" value="C:membrane"/>
    <property type="evidence" value="ECO:0007669"/>
    <property type="project" value="UniProtKB-SubCell"/>
</dbReference>
<dbReference type="PANTHER" id="PTHR21419">
    <property type="match status" value="1"/>
</dbReference>
<organism evidence="5 6">
    <name type="scientific">Candidatus Thermokryptus mobilis</name>
    <dbReference type="NCBI Taxonomy" id="1643428"/>
    <lineage>
        <taxon>Bacteria</taxon>
        <taxon>Pseudomonadati</taxon>
        <taxon>Candidatus Kryptoniota</taxon>
        <taxon>Candidatus Thermokryptus</taxon>
    </lineage>
</organism>
<accession>A0A0S4MTM2</accession>
<dbReference type="Gene3D" id="2.130.10.10">
    <property type="entry name" value="YVTN repeat-like/Quinoprotein amine dehydrogenase"/>
    <property type="match status" value="1"/>
</dbReference>
<dbReference type="RefSeq" id="WP_140944260.1">
    <property type="nucleotide sequence ID" value="NZ_FAOO01000003.1"/>
</dbReference>
<dbReference type="EMBL" id="FAOO01000003">
    <property type="protein sequence ID" value="CUU02314.1"/>
    <property type="molecule type" value="Genomic_DNA"/>
</dbReference>
<keyword evidence="6" id="KW-1185">Reference proteome</keyword>
<evidence type="ECO:0000256" key="2">
    <source>
        <dbReference type="ARBA" id="ARBA00022692"/>
    </source>
</evidence>
<dbReference type="Proteomes" id="UP000320623">
    <property type="component" value="Unassembled WGS sequence"/>
</dbReference>
<dbReference type="InterPro" id="IPR028994">
    <property type="entry name" value="Integrin_alpha_N"/>
</dbReference>
<dbReference type="STRING" id="1643428.GCA_001442855_00445"/>
<dbReference type="OrthoDB" id="9802318at2"/>
<dbReference type="InterPro" id="IPR045232">
    <property type="entry name" value="FAM234"/>
</dbReference>
<name>A0A0S4MTM2_9BACT</name>
<dbReference type="AlphaFoldDB" id="A0A0S4MTM2"/>
<evidence type="ECO:0000256" key="3">
    <source>
        <dbReference type="ARBA" id="ARBA00022989"/>
    </source>
</evidence>
<evidence type="ECO:0008006" key="7">
    <source>
        <dbReference type="Google" id="ProtNLM"/>
    </source>
</evidence>
<dbReference type="PANTHER" id="PTHR21419:SF23">
    <property type="entry name" value="PROTEIN DEFECTIVE IN EXINE FORMATION 1"/>
    <property type="match status" value="1"/>
</dbReference>
<protein>
    <recommendedName>
        <fullName evidence="7">Repeat domain-containing protein</fullName>
    </recommendedName>
</protein>
<evidence type="ECO:0000313" key="6">
    <source>
        <dbReference type="Proteomes" id="UP000320623"/>
    </source>
</evidence>
<keyword evidence="2" id="KW-0812">Transmembrane</keyword>
<keyword evidence="3" id="KW-1133">Transmembrane helix</keyword>
<gene>
    <name evidence="5" type="ORF">JGI1_00458</name>
</gene>
<dbReference type="InterPro" id="IPR015943">
    <property type="entry name" value="WD40/YVTN_repeat-like_dom_sf"/>
</dbReference>
<sequence>MKGEIKIDIGYPITASPVVFDLNSDGIDELIITADKIYIFDTFNFKLIKTFQARGPFASTPEIYTSKNGIKFIVVGSDDDELHFFPLDDQIKPFSFKTNGDVFSSPLINDVDGDGFDEVIFGSDDYNLYALKINEEAEIIDVKTFKTNGFVSSSPTLFPRDEFTFDIVIGSWDENIYRVDGSKLTVKWQTPLSNFIWSSPAVCDSNGDGKFEIICVSSSIFIINESGEVLGSKPLGSFTVSSPAICDIDEDGIAEIIVLADGIYIFKPNLSTEENFPSRFKSTFWSSPIICDVNGDDIQEVIACDYNGNVWVLNHKAELIPEFNKQIATSIVSTPLAFDIDDDGFIEIVICTMDGKIWIIPTKGRKSKWDKFRGKENGLVTEKFKSFPNPSTFEKNYYGDTSIIDAKIRKVKRGRIKAWELFLKVENALFKKGTMYFFKHGEWFPSPIFGDGENFIARFPPFKKFSIVKWFVELQFYNGKTLRFPEKGFKFFITT</sequence>